<feature type="transmembrane region" description="Helical" evidence="5">
    <location>
        <begin position="22"/>
        <end position="41"/>
    </location>
</feature>
<feature type="transmembrane region" description="Helical" evidence="5">
    <location>
        <begin position="88"/>
        <end position="108"/>
    </location>
</feature>
<feature type="transmembrane region" description="Helical" evidence="5">
    <location>
        <begin position="114"/>
        <end position="130"/>
    </location>
</feature>
<comment type="caution">
    <text evidence="6">The sequence shown here is derived from an EMBL/GenBank/DDBJ whole genome shotgun (WGS) entry which is preliminary data.</text>
</comment>
<dbReference type="RefSeq" id="WP_345443916.1">
    <property type="nucleotide sequence ID" value="NZ_BAABHK010000031.1"/>
</dbReference>
<dbReference type="Proteomes" id="UP001501442">
    <property type="component" value="Unassembled WGS sequence"/>
</dbReference>
<name>A0ABP8UX64_9ACTN</name>
<evidence type="ECO:0000313" key="7">
    <source>
        <dbReference type="Proteomes" id="UP001501442"/>
    </source>
</evidence>
<organism evidence="6 7">
    <name type="scientific">Actinoallomurus vinaceus</name>
    <dbReference type="NCBI Taxonomy" id="1080074"/>
    <lineage>
        <taxon>Bacteria</taxon>
        <taxon>Bacillati</taxon>
        <taxon>Actinomycetota</taxon>
        <taxon>Actinomycetes</taxon>
        <taxon>Streptosporangiales</taxon>
        <taxon>Thermomonosporaceae</taxon>
        <taxon>Actinoallomurus</taxon>
    </lineage>
</organism>
<evidence type="ECO:0000256" key="5">
    <source>
        <dbReference type="SAM" id="Phobius"/>
    </source>
</evidence>
<evidence type="ECO:0000313" key="6">
    <source>
        <dbReference type="EMBL" id="GAA4640224.1"/>
    </source>
</evidence>
<evidence type="ECO:0000256" key="4">
    <source>
        <dbReference type="ARBA" id="ARBA00023136"/>
    </source>
</evidence>
<keyword evidence="3 5" id="KW-1133">Transmembrane helix</keyword>
<keyword evidence="4 5" id="KW-0472">Membrane</keyword>
<accession>A0ABP8UX64</accession>
<feature type="transmembrane region" description="Helical" evidence="5">
    <location>
        <begin position="61"/>
        <end position="79"/>
    </location>
</feature>
<comment type="subcellular location">
    <subcellularLocation>
        <location evidence="1">Membrane</location>
        <topology evidence="1">Multi-pass membrane protein</topology>
    </subcellularLocation>
</comment>
<dbReference type="Pfam" id="PF13564">
    <property type="entry name" value="DoxX_2"/>
    <property type="match status" value="1"/>
</dbReference>
<evidence type="ECO:0000256" key="3">
    <source>
        <dbReference type="ARBA" id="ARBA00022989"/>
    </source>
</evidence>
<evidence type="ECO:0000256" key="2">
    <source>
        <dbReference type="ARBA" id="ARBA00022692"/>
    </source>
</evidence>
<sequence length="143" mass="15783">MDTTSDRPVIADRHGSPHSRPIGYWTATVLVAGEMGVGGIWDIARISYVRDVVTHLGYPSYFLVLLGTWKVLGAVALIVPRRPLLKEWAYAGAFFTYSGAIASHLTTGYARGELAPLTVFTALTVLSWVLRPPSRRMRRSPEL</sequence>
<keyword evidence="7" id="KW-1185">Reference proteome</keyword>
<dbReference type="EMBL" id="BAABHK010000031">
    <property type="protein sequence ID" value="GAA4640224.1"/>
    <property type="molecule type" value="Genomic_DNA"/>
</dbReference>
<dbReference type="PIRSF" id="PIRSF030066">
    <property type="entry name" value="UCP030066"/>
    <property type="match status" value="1"/>
</dbReference>
<dbReference type="InterPro" id="IPR032808">
    <property type="entry name" value="DoxX"/>
</dbReference>
<dbReference type="InterPro" id="IPR016944">
    <property type="entry name" value="UCP030066"/>
</dbReference>
<keyword evidence="2 5" id="KW-0812">Transmembrane</keyword>
<evidence type="ECO:0000256" key="1">
    <source>
        <dbReference type="ARBA" id="ARBA00004141"/>
    </source>
</evidence>
<gene>
    <name evidence="6" type="ORF">GCM10023196_104890</name>
</gene>
<protein>
    <submittedName>
        <fullName evidence="6">DoxX family protein</fullName>
    </submittedName>
</protein>
<reference evidence="7" key="1">
    <citation type="journal article" date="2019" name="Int. J. Syst. Evol. Microbiol.">
        <title>The Global Catalogue of Microorganisms (GCM) 10K type strain sequencing project: providing services to taxonomists for standard genome sequencing and annotation.</title>
        <authorList>
            <consortium name="The Broad Institute Genomics Platform"/>
            <consortium name="The Broad Institute Genome Sequencing Center for Infectious Disease"/>
            <person name="Wu L."/>
            <person name="Ma J."/>
        </authorList>
    </citation>
    <scope>NUCLEOTIDE SEQUENCE [LARGE SCALE GENOMIC DNA]</scope>
    <source>
        <strain evidence="7">JCM 17939</strain>
    </source>
</reference>
<proteinExistence type="predicted"/>